<evidence type="ECO:0000313" key="9">
    <source>
        <dbReference type="Proteomes" id="UP000800041"/>
    </source>
</evidence>
<evidence type="ECO:0000256" key="5">
    <source>
        <dbReference type="ARBA" id="ARBA00023306"/>
    </source>
</evidence>
<keyword evidence="2" id="KW-0132">Cell division</keyword>
<evidence type="ECO:0000256" key="3">
    <source>
        <dbReference type="ARBA" id="ARBA00022776"/>
    </source>
</evidence>
<keyword evidence="4" id="KW-0833">Ubl conjugation pathway</keyword>
<evidence type="ECO:0000256" key="1">
    <source>
        <dbReference type="ARBA" id="ARBA00006762"/>
    </source>
</evidence>
<proteinExistence type="inferred from homology"/>
<evidence type="ECO:0000256" key="4">
    <source>
        <dbReference type="ARBA" id="ARBA00022786"/>
    </source>
</evidence>
<feature type="compositionally biased region" description="Pro residues" evidence="6">
    <location>
        <begin position="81"/>
        <end position="91"/>
    </location>
</feature>
<dbReference type="GO" id="GO:0031145">
    <property type="term" value="P:anaphase-promoting complex-dependent catabolic process"/>
    <property type="evidence" value="ECO:0007669"/>
    <property type="project" value="InterPro"/>
</dbReference>
<feature type="region of interest" description="Disordered" evidence="6">
    <location>
        <begin position="1"/>
        <end position="94"/>
    </location>
</feature>
<keyword evidence="9" id="KW-1185">Reference proteome</keyword>
<dbReference type="EMBL" id="ML977157">
    <property type="protein sequence ID" value="KAF1986398.1"/>
    <property type="molecule type" value="Genomic_DNA"/>
</dbReference>
<dbReference type="Gene3D" id="2.60.120.260">
    <property type="entry name" value="Galactose-binding domain-like"/>
    <property type="match status" value="1"/>
</dbReference>
<evidence type="ECO:0000256" key="6">
    <source>
        <dbReference type="SAM" id="MobiDB-lite"/>
    </source>
</evidence>
<evidence type="ECO:0000313" key="8">
    <source>
        <dbReference type="EMBL" id="KAF1986398.1"/>
    </source>
</evidence>
<feature type="domain" description="DOC" evidence="7">
    <location>
        <begin position="74"/>
        <end position="291"/>
    </location>
</feature>
<dbReference type="Proteomes" id="UP000800041">
    <property type="component" value="Unassembled WGS sequence"/>
</dbReference>
<name>A0A6G1H0A3_9PEZI</name>
<feature type="region of interest" description="Disordered" evidence="6">
    <location>
        <begin position="287"/>
        <end position="317"/>
    </location>
</feature>
<reference evidence="8" key="1">
    <citation type="journal article" date="2020" name="Stud. Mycol.">
        <title>101 Dothideomycetes genomes: a test case for predicting lifestyles and emergence of pathogens.</title>
        <authorList>
            <person name="Haridas S."/>
            <person name="Albert R."/>
            <person name="Binder M."/>
            <person name="Bloem J."/>
            <person name="Labutti K."/>
            <person name="Salamov A."/>
            <person name="Andreopoulos B."/>
            <person name="Baker S."/>
            <person name="Barry K."/>
            <person name="Bills G."/>
            <person name="Bluhm B."/>
            <person name="Cannon C."/>
            <person name="Castanera R."/>
            <person name="Culley D."/>
            <person name="Daum C."/>
            <person name="Ezra D."/>
            <person name="Gonzalez J."/>
            <person name="Henrissat B."/>
            <person name="Kuo A."/>
            <person name="Liang C."/>
            <person name="Lipzen A."/>
            <person name="Lutzoni F."/>
            <person name="Magnuson J."/>
            <person name="Mondo S."/>
            <person name="Nolan M."/>
            <person name="Ohm R."/>
            <person name="Pangilinan J."/>
            <person name="Park H.-J."/>
            <person name="Ramirez L."/>
            <person name="Alfaro M."/>
            <person name="Sun H."/>
            <person name="Tritt A."/>
            <person name="Yoshinaga Y."/>
            <person name="Zwiers L.-H."/>
            <person name="Turgeon B."/>
            <person name="Goodwin S."/>
            <person name="Spatafora J."/>
            <person name="Crous P."/>
            <person name="Grigoriev I."/>
        </authorList>
    </citation>
    <scope>NUCLEOTIDE SEQUENCE</scope>
    <source>
        <strain evidence="8">CBS 113979</strain>
    </source>
</reference>
<keyword evidence="3" id="KW-0498">Mitosis</keyword>
<dbReference type="GO" id="GO:0051301">
    <property type="term" value="P:cell division"/>
    <property type="evidence" value="ECO:0007669"/>
    <property type="project" value="UniProtKB-KW"/>
</dbReference>
<dbReference type="PANTHER" id="PTHR12936:SF0">
    <property type="entry name" value="ANAPHASE-PROMOTING COMPLEX SUBUNIT 10"/>
    <property type="match status" value="1"/>
</dbReference>
<dbReference type="InterPro" id="IPR016901">
    <property type="entry name" value="APC10/Doc1"/>
</dbReference>
<comment type="similarity">
    <text evidence="1">Belongs to the APC10 family.</text>
</comment>
<evidence type="ECO:0000259" key="7">
    <source>
        <dbReference type="PROSITE" id="PS51284"/>
    </source>
</evidence>
<dbReference type="SUPFAM" id="SSF49785">
    <property type="entry name" value="Galactose-binding domain-like"/>
    <property type="match status" value="1"/>
</dbReference>
<dbReference type="Pfam" id="PF03256">
    <property type="entry name" value="ANAPC10"/>
    <property type="match status" value="1"/>
</dbReference>
<dbReference type="PANTHER" id="PTHR12936">
    <property type="entry name" value="ANAPHASE-PROMOTING COMPLEX 10"/>
    <property type="match status" value="1"/>
</dbReference>
<dbReference type="GO" id="GO:0005680">
    <property type="term" value="C:anaphase-promoting complex"/>
    <property type="evidence" value="ECO:0007669"/>
    <property type="project" value="InterPro"/>
</dbReference>
<dbReference type="GO" id="GO:0070979">
    <property type="term" value="P:protein K11-linked ubiquitination"/>
    <property type="evidence" value="ECO:0007669"/>
    <property type="project" value="TreeGrafter"/>
</dbReference>
<feature type="compositionally biased region" description="Acidic residues" evidence="6">
    <location>
        <begin position="216"/>
        <end position="226"/>
    </location>
</feature>
<dbReference type="InterPro" id="IPR004939">
    <property type="entry name" value="APC_su10/DOC_dom"/>
</dbReference>
<keyword evidence="5" id="KW-0131">Cell cycle</keyword>
<dbReference type="PROSITE" id="PS51284">
    <property type="entry name" value="DOC"/>
    <property type="match status" value="1"/>
</dbReference>
<dbReference type="SMART" id="SM01337">
    <property type="entry name" value="APC10"/>
    <property type="match status" value="1"/>
</dbReference>
<gene>
    <name evidence="8" type="ORF">K402DRAFT_377575</name>
</gene>
<evidence type="ECO:0000256" key="2">
    <source>
        <dbReference type="ARBA" id="ARBA00022618"/>
    </source>
</evidence>
<dbReference type="InterPro" id="IPR008979">
    <property type="entry name" value="Galactose-bd-like_sf"/>
</dbReference>
<dbReference type="AlphaFoldDB" id="A0A6G1H0A3"/>
<dbReference type="CDD" id="cd08366">
    <property type="entry name" value="APC10"/>
    <property type="match status" value="1"/>
</dbReference>
<feature type="region of interest" description="Disordered" evidence="6">
    <location>
        <begin position="204"/>
        <end position="231"/>
    </location>
</feature>
<accession>A0A6G1H0A3</accession>
<protein>
    <submittedName>
        <fullName evidence="8">Galactose-binding like protein</fullName>
    </submittedName>
</protein>
<organism evidence="8 9">
    <name type="scientific">Aulographum hederae CBS 113979</name>
    <dbReference type="NCBI Taxonomy" id="1176131"/>
    <lineage>
        <taxon>Eukaryota</taxon>
        <taxon>Fungi</taxon>
        <taxon>Dikarya</taxon>
        <taxon>Ascomycota</taxon>
        <taxon>Pezizomycotina</taxon>
        <taxon>Dothideomycetes</taxon>
        <taxon>Pleosporomycetidae</taxon>
        <taxon>Aulographales</taxon>
        <taxon>Aulographaceae</taxon>
    </lineage>
</organism>
<dbReference type="OrthoDB" id="24948at2759"/>
<sequence length="330" mass="36408">MVRQPNTTRQTRRSTRPVAPPPPPVRHFEDPPSEPEEEQVDEEEDEATQELEGAEGEAEGECEGEGEGEEAEENDVDGANNPPPHPTPPPLSSHLRDISALASWTVSTCKPNCGVPQLLNPSTEHYWQSDGPQPHHLNIHFFKMVEIAGMRLFLDNEQDESYTPTRIGFLAGTGEGDLMEWGEMTFESPSGWIDVDFTGVRKAGLNPLDSETSASESEDEGNGSDDSDARKNKKLPLLRCMLVQVQIRENLQNGKDTHLRGVQIYARDKSAAAAGRVGRRVEVRMTRRREGKAGLGGDEDGGGPGGNSRVRGAFRKVEEPDWLENLPEIR</sequence>
<feature type="compositionally biased region" description="Acidic residues" evidence="6">
    <location>
        <begin position="31"/>
        <end position="76"/>
    </location>
</feature>